<feature type="binding site" evidence="14">
    <location>
        <position position="95"/>
    </location>
    <ligand>
        <name>Na(+)</name>
        <dbReference type="ChEBI" id="CHEBI:29101"/>
        <note>structural</note>
    </ligand>
</feature>
<keyword evidence="5 14" id="KW-0812">Transmembrane</keyword>
<dbReference type="GO" id="GO:0140114">
    <property type="term" value="P:cellular detoxification of fluoride"/>
    <property type="evidence" value="ECO:0007669"/>
    <property type="project" value="UniProtKB-UniRule"/>
</dbReference>
<evidence type="ECO:0000256" key="8">
    <source>
        <dbReference type="ARBA" id="ARBA00023053"/>
    </source>
</evidence>
<accession>A0A378A8R8</accession>
<feature type="transmembrane region" description="Helical" evidence="14">
    <location>
        <begin position="117"/>
        <end position="139"/>
    </location>
</feature>
<feature type="transmembrane region" description="Helical" evidence="14">
    <location>
        <begin position="12"/>
        <end position="36"/>
    </location>
</feature>
<evidence type="ECO:0000256" key="6">
    <source>
        <dbReference type="ARBA" id="ARBA00022723"/>
    </source>
</evidence>
<comment type="subcellular location">
    <subcellularLocation>
        <location evidence="1 14">Cell membrane</location>
        <topology evidence="1 14">Multi-pass membrane protein</topology>
    </subcellularLocation>
</comment>
<name>A0A378A8R8_KLEPN</name>
<keyword evidence="9 14" id="KW-0406">Ion transport</keyword>
<keyword evidence="3 14" id="KW-1003">Cell membrane</keyword>
<keyword evidence="8 14" id="KW-0915">Sodium</keyword>
<comment type="function">
    <text evidence="14">Fluoride-specific ion channel. Important for reducing fluoride concentration in the cell, thus reducing its toxicity.</text>
</comment>
<gene>
    <name evidence="14" type="primary">fluC</name>
    <name evidence="14" type="synonym">crcB</name>
    <name evidence="15" type="ORF">NCTC204_03149</name>
</gene>
<dbReference type="EMBL" id="UGMD01000002">
    <property type="protein sequence ID" value="STV03210.1"/>
    <property type="molecule type" value="Genomic_DNA"/>
</dbReference>
<protein>
    <recommendedName>
        <fullName evidence="14">Fluoride-specific ion channel FluC</fullName>
    </recommendedName>
</protein>
<comment type="similarity">
    <text evidence="12 14">Belongs to the fluoride channel Fluc/FEX (TC 1.A.43) family.</text>
</comment>
<evidence type="ECO:0000313" key="16">
    <source>
        <dbReference type="Proteomes" id="UP000255192"/>
    </source>
</evidence>
<evidence type="ECO:0000256" key="5">
    <source>
        <dbReference type="ARBA" id="ARBA00022692"/>
    </source>
</evidence>
<dbReference type="HAMAP" id="MF_00454">
    <property type="entry name" value="FluC"/>
    <property type="match status" value="1"/>
</dbReference>
<sequence>MILGMMPFLKGINMVATDIFWVGLGGGTGSLLRWWVGLAVSKLYRGHFPLGTFLINVSGALIIGYLSALFGIDWRERYGEWLNAGLLTGVLGGYTTFSSMQLDAANLAHAHQRLLASGYLIVSVVTGVAAAACGAWLACP</sequence>
<evidence type="ECO:0000256" key="10">
    <source>
        <dbReference type="ARBA" id="ARBA00023136"/>
    </source>
</evidence>
<proteinExistence type="inferred from homology"/>
<keyword evidence="11 14" id="KW-0407">Ion channel</keyword>
<keyword evidence="6 14" id="KW-0479">Metal-binding</keyword>
<dbReference type="GO" id="GO:0062054">
    <property type="term" value="F:fluoride channel activity"/>
    <property type="evidence" value="ECO:0007669"/>
    <property type="project" value="UniProtKB-UniRule"/>
</dbReference>
<evidence type="ECO:0000256" key="13">
    <source>
        <dbReference type="ARBA" id="ARBA00035585"/>
    </source>
</evidence>
<evidence type="ECO:0000256" key="12">
    <source>
        <dbReference type="ARBA" id="ARBA00035120"/>
    </source>
</evidence>
<keyword evidence="2 14" id="KW-0813">Transport</keyword>
<comment type="catalytic activity">
    <reaction evidence="13">
        <text>fluoride(in) = fluoride(out)</text>
        <dbReference type="Rhea" id="RHEA:76159"/>
        <dbReference type="ChEBI" id="CHEBI:17051"/>
    </reaction>
    <physiologicalReaction direction="left-to-right" evidence="13">
        <dbReference type="Rhea" id="RHEA:76160"/>
    </physiologicalReaction>
</comment>
<organism evidence="15 16">
    <name type="scientific">Klebsiella pneumoniae</name>
    <dbReference type="NCBI Taxonomy" id="573"/>
    <lineage>
        <taxon>Bacteria</taxon>
        <taxon>Pseudomonadati</taxon>
        <taxon>Pseudomonadota</taxon>
        <taxon>Gammaproteobacteria</taxon>
        <taxon>Enterobacterales</taxon>
        <taxon>Enterobacteriaceae</taxon>
        <taxon>Klebsiella/Raoultella group</taxon>
        <taxon>Klebsiella</taxon>
        <taxon>Klebsiella pneumoniae complex</taxon>
    </lineage>
</organism>
<evidence type="ECO:0000256" key="4">
    <source>
        <dbReference type="ARBA" id="ARBA00022519"/>
    </source>
</evidence>
<evidence type="ECO:0000256" key="1">
    <source>
        <dbReference type="ARBA" id="ARBA00004651"/>
    </source>
</evidence>
<dbReference type="InterPro" id="IPR003691">
    <property type="entry name" value="FluC"/>
</dbReference>
<dbReference type="GO" id="GO:0005886">
    <property type="term" value="C:plasma membrane"/>
    <property type="evidence" value="ECO:0007669"/>
    <property type="project" value="UniProtKB-SubCell"/>
</dbReference>
<comment type="activity regulation">
    <text evidence="14">Na(+) is not transported, but it plays an essential structural role and its presence is essential for fluoride channel function.</text>
</comment>
<dbReference type="GO" id="GO:0046872">
    <property type="term" value="F:metal ion binding"/>
    <property type="evidence" value="ECO:0007669"/>
    <property type="project" value="UniProtKB-KW"/>
</dbReference>
<dbReference type="Pfam" id="PF02537">
    <property type="entry name" value="CRCB"/>
    <property type="match status" value="1"/>
</dbReference>
<dbReference type="PANTHER" id="PTHR28259">
    <property type="entry name" value="FLUORIDE EXPORT PROTEIN 1-RELATED"/>
    <property type="match status" value="1"/>
</dbReference>
<reference evidence="15 16" key="1">
    <citation type="submission" date="2018-06" db="EMBL/GenBank/DDBJ databases">
        <authorList>
            <consortium name="Pathogen Informatics"/>
            <person name="Doyle S."/>
        </authorList>
    </citation>
    <scope>NUCLEOTIDE SEQUENCE [LARGE SCALE GENOMIC DNA]</scope>
    <source>
        <strain evidence="15 16">NCTC204</strain>
    </source>
</reference>
<evidence type="ECO:0000256" key="11">
    <source>
        <dbReference type="ARBA" id="ARBA00023303"/>
    </source>
</evidence>
<evidence type="ECO:0000256" key="7">
    <source>
        <dbReference type="ARBA" id="ARBA00022989"/>
    </source>
</evidence>
<dbReference type="Proteomes" id="UP000255192">
    <property type="component" value="Unassembled WGS sequence"/>
</dbReference>
<dbReference type="PANTHER" id="PTHR28259:SF18">
    <property type="entry name" value="FLUORIDE-SPECIFIC ION CHANNEL FLUC"/>
    <property type="match status" value="1"/>
</dbReference>
<evidence type="ECO:0000256" key="14">
    <source>
        <dbReference type="HAMAP-Rule" id="MF_00454"/>
    </source>
</evidence>
<evidence type="ECO:0000313" key="15">
    <source>
        <dbReference type="EMBL" id="STV03210.1"/>
    </source>
</evidence>
<feature type="binding site" evidence="14">
    <location>
        <position position="92"/>
    </location>
    <ligand>
        <name>Na(+)</name>
        <dbReference type="ChEBI" id="CHEBI:29101"/>
        <note>structural</note>
    </ligand>
</feature>
<keyword evidence="10 14" id="KW-0472">Membrane</keyword>
<dbReference type="AlphaFoldDB" id="A0A378A8R8"/>
<evidence type="ECO:0000256" key="9">
    <source>
        <dbReference type="ARBA" id="ARBA00023065"/>
    </source>
</evidence>
<evidence type="ECO:0000256" key="2">
    <source>
        <dbReference type="ARBA" id="ARBA00022448"/>
    </source>
</evidence>
<keyword evidence="7 14" id="KW-1133">Transmembrane helix</keyword>
<keyword evidence="4" id="KW-0997">Cell inner membrane</keyword>
<feature type="transmembrane region" description="Helical" evidence="14">
    <location>
        <begin position="48"/>
        <end position="69"/>
    </location>
</feature>
<evidence type="ECO:0000256" key="3">
    <source>
        <dbReference type="ARBA" id="ARBA00022475"/>
    </source>
</evidence>
<feature type="transmembrane region" description="Helical" evidence="14">
    <location>
        <begin position="81"/>
        <end position="97"/>
    </location>
</feature>